<evidence type="ECO:0000313" key="6">
    <source>
        <dbReference type="Proteomes" id="UP000237000"/>
    </source>
</evidence>
<dbReference type="InterPro" id="IPR016461">
    <property type="entry name" value="COMT-like"/>
</dbReference>
<dbReference type="GO" id="GO:0046983">
    <property type="term" value="F:protein dimerization activity"/>
    <property type="evidence" value="ECO:0007669"/>
    <property type="project" value="InterPro"/>
</dbReference>
<dbReference type="GO" id="GO:0009717">
    <property type="term" value="P:isoflavonoid biosynthetic process"/>
    <property type="evidence" value="ECO:0007669"/>
    <property type="project" value="UniProtKB-ARBA"/>
</dbReference>
<dbReference type="AlphaFoldDB" id="A0A2P5EVM6"/>
<gene>
    <name evidence="5" type="ORF">TorRG33x02_145690</name>
</gene>
<dbReference type="InterPro" id="IPR036388">
    <property type="entry name" value="WH-like_DNA-bd_sf"/>
</dbReference>
<dbReference type="Pfam" id="PF08100">
    <property type="entry name" value="Dimerisation"/>
    <property type="match status" value="1"/>
</dbReference>
<dbReference type="STRING" id="63057.A0A2P5EVM6"/>
<keyword evidence="1 5" id="KW-0489">Methyltransferase</keyword>
<evidence type="ECO:0000256" key="1">
    <source>
        <dbReference type="ARBA" id="ARBA00022603"/>
    </source>
</evidence>
<dbReference type="InterPro" id="IPR036390">
    <property type="entry name" value="WH_DNA-bd_sf"/>
</dbReference>
<dbReference type="InterPro" id="IPR012967">
    <property type="entry name" value="COMT_dimerisation"/>
</dbReference>
<protein>
    <submittedName>
        <fullName evidence="5">O-methyltransferase COMT-type</fullName>
    </submittedName>
</protein>
<proteinExistence type="predicted"/>
<dbReference type="PROSITE" id="PS51683">
    <property type="entry name" value="SAM_OMT_II"/>
    <property type="match status" value="1"/>
</dbReference>
<evidence type="ECO:0000259" key="4">
    <source>
        <dbReference type="Pfam" id="PF08100"/>
    </source>
</evidence>
<comment type="caution">
    <text evidence="5">The sequence shown here is derived from an EMBL/GenBank/DDBJ whole genome shotgun (WGS) entry which is preliminary data.</text>
</comment>
<keyword evidence="2 5" id="KW-0808">Transferase</keyword>
<dbReference type="EMBL" id="JXTC01000092">
    <property type="protein sequence ID" value="PON89587.1"/>
    <property type="molecule type" value="Genomic_DNA"/>
</dbReference>
<reference evidence="6" key="1">
    <citation type="submission" date="2016-06" db="EMBL/GenBank/DDBJ databases">
        <title>Parallel loss of symbiosis genes in relatives of nitrogen-fixing non-legume Parasponia.</title>
        <authorList>
            <person name="Van Velzen R."/>
            <person name="Holmer R."/>
            <person name="Bu F."/>
            <person name="Rutten L."/>
            <person name="Van Zeijl A."/>
            <person name="Liu W."/>
            <person name="Santuari L."/>
            <person name="Cao Q."/>
            <person name="Sharma T."/>
            <person name="Shen D."/>
            <person name="Roswanjaya Y."/>
            <person name="Wardhani T."/>
            <person name="Kalhor M.S."/>
            <person name="Jansen J."/>
            <person name="Van den Hoogen J."/>
            <person name="Gungor B."/>
            <person name="Hartog M."/>
            <person name="Hontelez J."/>
            <person name="Verver J."/>
            <person name="Yang W.-C."/>
            <person name="Schijlen E."/>
            <person name="Repin R."/>
            <person name="Schilthuizen M."/>
            <person name="Schranz E."/>
            <person name="Heidstra R."/>
            <person name="Miyata K."/>
            <person name="Fedorova E."/>
            <person name="Kohlen W."/>
            <person name="Bisseling T."/>
            <person name="Smit S."/>
            <person name="Geurts R."/>
        </authorList>
    </citation>
    <scope>NUCLEOTIDE SEQUENCE [LARGE SCALE GENOMIC DNA]</scope>
    <source>
        <strain evidence="6">cv. RG33-2</strain>
    </source>
</reference>
<feature type="domain" description="O-methyltransferase dimerisation" evidence="4">
    <location>
        <begin position="35"/>
        <end position="117"/>
    </location>
</feature>
<dbReference type="SUPFAM" id="SSF46785">
    <property type="entry name" value="Winged helix' DNA-binding domain"/>
    <property type="match status" value="1"/>
</dbReference>
<sequence length="159" mass="18142">MEKLRSFKSFRHLSNTDLVNEETGTELLEAQVHIWNHILTFINSMSLKCAIQLGIPDIIHNHGKPMTISQLVAALPIHQKKASFVYRLIFFTLQKVGETDDEQEGYVLTDASKLLLKHNPLSVTPFLLAMLDPIMTKPWNFSAPGSKTRTQRHFTWQTG</sequence>
<keyword evidence="6" id="KW-1185">Reference proteome</keyword>
<name>A0A2P5EVM6_TREOI</name>
<dbReference type="Proteomes" id="UP000237000">
    <property type="component" value="Unassembled WGS sequence"/>
</dbReference>
<keyword evidence="3" id="KW-0949">S-adenosyl-L-methionine</keyword>
<dbReference type="GO" id="GO:0032259">
    <property type="term" value="P:methylation"/>
    <property type="evidence" value="ECO:0007669"/>
    <property type="project" value="UniProtKB-KW"/>
</dbReference>
<evidence type="ECO:0000256" key="3">
    <source>
        <dbReference type="ARBA" id="ARBA00022691"/>
    </source>
</evidence>
<dbReference type="InParanoid" id="A0A2P5EVM6"/>
<dbReference type="OrthoDB" id="2410195at2759"/>
<dbReference type="GO" id="GO:0008757">
    <property type="term" value="F:S-adenosylmethionine-dependent methyltransferase activity"/>
    <property type="evidence" value="ECO:0007669"/>
    <property type="project" value="UniProtKB-ARBA"/>
</dbReference>
<accession>A0A2P5EVM6</accession>
<evidence type="ECO:0000313" key="5">
    <source>
        <dbReference type="EMBL" id="PON89587.1"/>
    </source>
</evidence>
<dbReference type="Gene3D" id="1.10.10.10">
    <property type="entry name" value="Winged helix-like DNA-binding domain superfamily/Winged helix DNA-binding domain"/>
    <property type="match status" value="1"/>
</dbReference>
<organism evidence="5 6">
    <name type="scientific">Trema orientale</name>
    <name type="common">Charcoal tree</name>
    <name type="synonym">Celtis orientalis</name>
    <dbReference type="NCBI Taxonomy" id="63057"/>
    <lineage>
        <taxon>Eukaryota</taxon>
        <taxon>Viridiplantae</taxon>
        <taxon>Streptophyta</taxon>
        <taxon>Embryophyta</taxon>
        <taxon>Tracheophyta</taxon>
        <taxon>Spermatophyta</taxon>
        <taxon>Magnoliopsida</taxon>
        <taxon>eudicotyledons</taxon>
        <taxon>Gunneridae</taxon>
        <taxon>Pentapetalae</taxon>
        <taxon>rosids</taxon>
        <taxon>fabids</taxon>
        <taxon>Rosales</taxon>
        <taxon>Cannabaceae</taxon>
        <taxon>Trema</taxon>
    </lineage>
</organism>
<evidence type="ECO:0000256" key="2">
    <source>
        <dbReference type="ARBA" id="ARBA00022679"/>
    </source>
</evidence>
<dbReference type="FunFam" id="1.10.10.10:FF:000213">
    <property type="entry name" value="Coniferyl alcohol 9-O-methyltransferase"/>
    <property type="match status" value="1"/>
</dbReference>
<dbReference type="PANTHER" id="PTHR11746">
    <property type="entry name" value="O-METHYLTRANSFERASE"/>
    <property type="match status" value="1"/>
</dbReference>